<dbReference type="eggNOG" id="COG2020">
    <property type="taxonomic scope" value="Bacteria"/>
</dbReference>
<organism evidence="6">
    <name type="scientific">Chlorobium phaeobacteroides (strain BS1)</name>
    <dbReference type="NCBI Taxonomy" id="331678"/>
    <lineage>
        <taxon>Bacteria</taxon>
        <taxon>Pseudomonadati</taxon>
        <taxon>Chlorobiota</taxon>
        <taxon>Chlorobiia</taxon>
        <taxon>Chlorobiales</taxon>
        <taxon>Chlorobiaceae</taxon>
        <taxon>Chlorobium/Pelodictyon group</taxon>
        <taxon>Chlorobium</taxon>
    </lineage>
</organism>
<feature type="transmembrane region" description="Helical" evidence="5">
    <location>
        <begin position="12"/>
        <end position="31"/>
    </location>
</feature>
<dbReference type="EMBL" id="CP001101">
    <property type="protein sequence ID" value="ACE03684.1"/>
    <property type="molecule type" value="Genomic_DNA"/>
</dbReference>
<dbReference type="GO" id="GO:0032259">
    <property type="term" value="P:methylation"/>
    <property type="evidence" value="ECO:0007669"/>
    <property type="project" value="UniProtKB-KW"/>
</dbReference>
<feature type="transmembrane region" description="Helical" evidence="5">
    <location>
        <begin position="86"/>
        <end position="105"/>
    </location>
</feature>
<sequence>MMNEQSPIQRPVIIWVRLMVRMSLFATALIWPAGTWYWWEAWVTVSLWTIFGIVMTRYLVQHDPALLAERLKLVPLHREQKPWDKVIMLVFFIAGIALYIIPGFDVIRYEWSEPLPLWVRIIALLVQVPCLFGLGWVMRENTYLAQVVKIDEQRNQKVITTGPYALVRHPMYTITIILLFAVPAALGSRYTLILSLFLTVLLIVRTYLEDRTLHLELEGYPEYAKQTRYRLIPGMW</sequence>
<dbReference type="OrthoDB" id="9809773at2"/>
<gene>
    <name evidence="6" type="ordered locus">Cphamn1_0730</name>
</gene>
<dbReference type="Pfam" id="PF04191">
    <property type="entry name" value="PEMT"/>
    <property type="match status" value="1"/>
</dbReference>
<evidence type="ECO:0000313" key="6">
    <source>
        <dbReference type="EMBL" id="ACE03684.1"/>
    </source>
</evidence>
<keyword evidence="3 5" id="KW-1133">Transmembrane helix</keyword>
<dbReference type="STRING" id="331678.Cphamn1_0730"/>
<keyword evidence="6" id="KW-0808">Transferase</keyword>
<accession>B3ENF4</accession>
<feature type="transmembrane region" description="Helical" evidence="5">
    <location>
        <begin position="37"/>
        <end position="60"/>
    </location>
</feature>
<proteinExistence type="predicted"/>
<dbReference type="GO" id="GO:0012505">
    <property type="term" value="C:endomembrane system"/>
    <property type="evidence" value="ECO:0007669"/>
    <property type="project" value="UniProtKB-SubCell"/>
</dbReference>
<protein>
    <submittedName>
        <fullName evidence="6">Isoprenylcysteine carboxyl methyltransferase</fullName>
    </submittedName>
</protein>
<reference evidence="6" key="1">
    <citation type="submission" date="2008-06" db="EMBL/GenBank/DDBJ databases">
        <title>Complete sequence of Chlorobium phaeobacteroides BS1.</title>
        <authorList>
            <consortium name="US DOE Joint Genome Institute"/>
            <person name="Lucas S."/>
            <person name="Copeland A."/>
            <person name="Lapidus A."/>
            <person name="Glavina del Rio T."/>
            <person name="Dalin E."/>
            <person name="Tice H."/>
            <person name="Bruce D."/>
            <person name="Goodwin L."/>
            <person name="Pitluck S."/>
            <person name="Schmutz J."/>
            <person name="Larimer F."/>
            <person name="Land M."/>
            <person name="Hauser L."/>
            <person name="Kyrpides N."/>
            <person name="Ovchinnikova G."/>
            <person name="Li T."/>
            <person name="Liu Z."/>
            <person name="Zhao F."/>
            <person name="Overmann J."/>
            <person name="Bryant D.A."/>
            <person name="Richardson P."/>
        </authorList>
    </citation>
    <scope>NUCLEOTIDE SEQUENCE [LARGE SCALE GENOMIC DNA]</scope>
    <source>
        <strain evidence="6">BS1</strain>
    </source>
</reference>
<dbReference type="GO" id="GO:0008168">
    <property type="term" value="F:methyltransferase activity"/>
    <property type="evidence" value="ECO:0007669"/>
    <property type="project" value="UniProtKB-KW"/>
</dbReference>
<dbReference type="KEGG" id="cpb:Cphamn1_0730"/>
<feature type="transmembrane region" description="Helical" evidence="5">
    <location>
        <begin position="117"/>
        <end position="137"/>
    </location>
</feature>
<evidence type="ECO:0000256" key="2">
    <source>
        <dbReference type="ARBA" id="ARBA00022692"/>
    </source>
</evidence>
<dbReference type="HOGENOM" id="CLU_065200_1_2_10"/>
<feature type="transmembrane region" description="Helical" evidence="5">
    <location>
        <begin position="158"/>
        <end position="184"/>
    </location>
</feature>
<comment type="subcellular location">
    <subcellularLocation>
        <location evidence="1">Endomembrane system</location>
        <topology evidence="1">Multi-pass membrane protein</topology>
    </subcellularLocation>
</comment>
<dbReference type="InterPro" id="IPR007318">
    <property type="entry name" value="Phopholipid_MeTrfase"/>
</dbReference>
<dbReference type="Gene3D" id="1.20.120.1630">
    <property type="match status" value="1"/>
</dbReference>
<evidence type="ECO:0000256" key="3">
    <source>
        <dbReference type="ARBA" id="ARBA00022989"/>
    </source>
</evidence>
<keyword evidence="6" id="KW-0489">Methyltransferase</keyword>
<feature type="transmembrane region" description="Helical" evidence="5">
    <location>
        <begin position="190"/>
        <end position="208"/>
    </location>
</feature>
<evidence type="ECO:0000256" key="5">
    <source>
        <dbReference type="SAM" id="Phobius"/>
    </source>
</evidence>
<name>B3ENF4_CHLPB</name>
<dbReference type="PANTHER" id="PTHR43847:SF1">
    <property type="entry name" value="BLL3993 PROTEIN"/>
    <property type="match status" value="1"/>
</dbReference>
<dbReference type="InterPro" id="IPR052527">
    <property type="entry name" value="Metal_cation-efflux_comp"/>
</dbReference>
<keyword evidence="4 5" id="KW-0472">Membrane</keyword>
<dbReference type="PANTHER" id="PTHR43847">
    <property type="entry name" value="BLL3993 PROTEIN"/>
    <property type="match status" value="1"/>
</dbReference>
<evidence type="ECO:0000256" key="1">
    <source>
        <dbReference type="ARBA" id="ARBA00004127"/>
    </source>
</evidence>
<keyword evidence="2 5" id="KW-0812">Transmembrane</keyword>
<dbReference type="AlphaFoldDB" id="B3ENF4"/>
<evidence type="ECO:0000256" key="4">
    <source>
        <dbReference type="ARBA" id="ARBA00023136"/>
    </source>
</evidence>